<dbReference type="EMBL" id="CP014806">
    <property type="protein sequence ID" value="AMW99531.1"/>
    <property type="molecule type" value="Genomic_DNA"/>
</dbReference>
<keyword evidence="2" id="KW-1185">Reference proteome</keyword>
<evidence type="ECO:0000313" key="1">
    <source>
        <dbReference type="EMBL" id="AMW99531.1"/>
    </source>
</evidence>
<name>A0A143HE51_9BACL</name>
<evidence type="ECO:0000313" key="2">
    <source>
        <dbReference type="Proteomes" id="UP000076021"/>
    </source>
</evidence>
<dbReference type="KEGG" id="rst:ATY39_08700"/>
<dbReference type="OrthoDB" id="9804442at2"/>
<accession>A0A143HE51</accession>
<dbReference type="Proteomes" id="UP000076021">
    <property type="component" value="Chromosome"/>
</dbReference>
<protein>
    <submittedName>
        <fullName evidence="1">Uncharacterized protein</fullName>
    </submittedName>
</protein>
<sequence>MSEWRELNEDSKTIWEQNAKHWDEYMGNESNRFHQELIRPYTEKLLKVKDINTGNIKFNPIFYTEVKELQPFIENNETTKIKLWDLKEEIDLIDSVDINIFKYL</sequence>
<gene>
    <name evidence="1" type="ORF">ATY39_08700</name>
</gene>
<reference evidence="1 2" key="1">
    <citation type="journal article" date="2016" name="Genome Announc.">
        <title>Whole-Genome Sequence of Rummeliibacillus stabekisii Strain PP9 Isolated from Antarctic Soil.</title>
        <authorList>
            <person name="da Mota F.F."/>
            <person name="Vollu R.E."/>
            <person name="Jurelevicius D."/>
            <person name="Seldin L."/>
        </authorList>
    </citation>
    <scope>NUCLEOTIDE SEQUENCE [LARGE SCALE GENOMIC DNA]</scope>
    <source>
        <strain evidence="1 2">PP9</strain>
    </source>
</reference>
<dbReference type="STRING" id="241244.ATY39_08700"/>
<proteinExistence type="predicted"/>
<reference evidence="2" key="2">
    <citation type="submission" date="2016-03" db="EMBL/GenBank/DDBJ databases">
        <authorList>
            <person name="Ploux O."/>
        </authorList>
    </citation>
    <scope>NUCLEOTIDE SEQUENCE [LARGE SCALE GENOMIC DNA]</scope>
    <source>
        <strain evidence="2">PP9</strain>
    </source>
</reference>
<organism evidence="1 2">
    <name type="scientific">Rummeliibacillus stabekisii</name>
    <dbReference type="NCBI Taxonomy" id="241244"/>
    <lineage>
        <taxon>Bacteria</taxon>
        <taxon>Bacillati</taxon>
        <taxon>Bacillota</taxon>
        <taxon>Bacilli</taxon>
        <taxon>Bacillales</taxon>
        <taxon>Caryophanaceae</taxon>
        <taxon>Rummeliibacillus</taxon>
    </lineage>
</organism>
<dbReference type="AlphaFoldDB" id="A0A143HE51"/>
<dbReference type="RefSeq" id="WP_066788639.1">
    <property type="nucleotide sequence ID" value="NZ_CP014806.1"/>
</dbReference>